<keyword evidence="3" id="KW-1185">Reference proteome</keyword>
<protein>
    <submittedName>
        <fullName evidence="2">Uncharacterized protein</fullName>
    </submittedName>
</protein>
<evidence type="ECO:0000313" key="3">
    <source>
        <dbReference type="Proteomes" id="UP000055024"/>
    </source>
</evidence>
<feature type="region of interest" description="Disordered" evidence="1">
    <location>
        <begin position="38"/>
        <end position="60"/>
    </location>
</feature>
<evidence type="ECO:0000256" key="1">
    <source>
        <dbReference type="SAM" id="MobiDB-lite"/>
    </source>
</evidence>
<reference evidence="2 3" key="1">
    <citation type="submission" date="2015-01" db="EMBL/GenBank/DDBJ databases">
        <title>Evolution of Trichinella species and genotypes.</title>
        <authorList>
            <person name="Korhonen P.K."/>
            <person name="Edoardo P."/>
            <person name="Giuseppe L.R."/>
            <person name="Gasser R.B."/>
        </authorList>
    </citation>
    <scope>NUCLEOTIDE SEQUENCE [LARGE SCALE GENOMIC DNA]</scope>
    <source>
        <strain evidence="2">ISS1029</strain>
    </source>
</reference>
<dbReference type="EMBL" id="JYDP01000138">
    <property type="protein sequence ID" value="KRZ05497.1"/>
    <property type="molecule type" value="Genomic_DNA"/>
</dbReference>
<gene>
    <name evidence="2" type="ORF">T11_12914</name>
</gene>
<proteinExistence type="predicted"/>
<evidence type="ECO:0000313" key="2">
    <source>
        <dbReference type="EMBL" id="KRZ05497.1"/>
    </source>
</evidence>
<sequence length="60" mass="6807">MYTPYMTAISQWDQQLVVLPEMIKVLLNLKTERTSLHTTSRLYPSDSATSPSIANISAHR</sequence>
<organism evidence="2 3">
    <name type="scientific">Trichinella zimbabwensis</name>
    <dbReference type="NCBI Taxonomy" id="268475"/>
    <lineage>
        <taxon>Eukaryota</taxon>
        <taxon>Metazoa</taxon>
        <taxon>Ecdysozoa</taxon>
        <taxon>Nematoda</taxon>
        <taxon>Enoplea</taxon>
        <taxon>Dorylaimia</taxon>
        <taxon>Trichinellida</taxon>
        <taxon>Trichinellidae</taxon>
        <taxon>Trichinella</taxon>
    </lineage>
</organism>
<comment type="caution">
    <text evidence="2">The sequence shown here is derived from an EMBL/GenBank/DDBJ whole genome shotgun (WGS) entry which is preliminary data.</text>
</comment>
<accession>A0A0V1H4U4</accession>
<dbReference type="Proteomes" id="UP000055024">
    <property type="component" value="Unassembled WGS sequence"/>
</dbReference>
<name>A0A0V1H4U4_9BILA</name>
<dbReference type="AlphaFoldDB" id="A0A0V1H4U4"/>